<keyword evidence="4" id="KW-0600">Photoreceptor protein</keyword>
<dbReference type="SMART" id="SM00086">
    <property type="entry name" value="PAC"/>
    <property type="match status" value="1"/>
</dbReference>
<keyword evidence="5" id="KW-0597">Phosphoprotein</keyword>
<dbReference type="NCBIfam" id="TIGR00229">
    <property type="entry name" value="sensory_box"/>
    <property type="match status" value="1"/>
</dbReference>
<feature type="domain" description="PAC" evidence="17">
    <location>
        <begin position="430"/>
        <end position="483"/>
    </location>
</feature>
<dbReference type="GO" id="GO:0004673">
    <property type="term" value="F:protein histidine kinase activity"/>
    <property type="evidence" value="ECO:0007669"/>
    <property type="project" value="UniProtKB-EC"/>
</dbReference>
<dbReference type="InterPro" id="IPR013655">
    <property type="entry name" value="PAS_fold_3"/>
</dbReference>
<keyword evidence="8" id="KW-0288">FMN</keyword>
<evidence type="ECO:0000256" key="10">
    <source>
        <dbReference type="ARBA" id="ARBA00022737"/>
    </source>
</evidence>
<dbReference type="EC" id="2.7.13.3" evidence="2"/>
<keyword evidence="12" id="KW-0418">Kinase</keyword>
<evidence type="ECO:0000256" key="11">
    <source>
        <dbReference type="ARBA" id="ARBA00022741"/>
    </source>
</evidence>
<organism evidence="18 19">
    <name type="scientific">Oharaeibacter diazotrophicus</name>
    <dbReference type="NCBI Taxonomy" id="1920512"/>
    <lineage>
        <taxon>Bacteria</taxon>
        <taxon>Pseudomonadati</taxon>
        <taxon>Pseudomonadota</taxon>
        <taxon>Alphaproteobacteria</taxon>
        <taxon>Hyphomicrobiales</taxon>
        <taxon>Pleomorphomonadaceae</taxon>
        <taxon>Oharaeibacter</taxon>
    </lineage>
</organism>
<evidence type="ECO:0000259" key="17">
    <source>
        <dbReference type="PROSITE" id="PS50113"/>
    </source>
</evidence>
<dbReference type="AlphaFoldDB" id="A0A4R6RD18"/>
<dbReference type="GO" id="GO:0005524">
    <property type="term" value="F:ATP binding"/>
    <property type="evidence" value="ECO:0007669"/>
    <property type="project" value="UniProtKB-KW"/>
</dbReference>
<evidence type="ECO:0000256" key="8">
    <source>
        <dbReference type="ARBA" id="ARBA00022643"/>
    </source>
</evidence>
<sequence length="791" mass="83698">MGGWRTVKGRLALLAAGLVAASLLAAAWLVADAHRRAGATFERQLQDTARALSMAIDRQLGQAAAFNAALAIADSLARGDLDAFDAAARRALGGEPAWIVLSDRTGQQLVNTLKPRGTPLPRDPAGIDALWPELEAGRTVVGDLIPGAVAGRPVLVVDSPVFVDGRLAYDLSYAFEPDVLRRLLLEQRLPGSWTAVVVDGAFQVVARTRGGDDVVGRPATPPYVDAVRAAPEGVLRTRSLDGEEVVTAFRRIDAGWSVAVVVPAAELTADVYRSLALGGAGALVIIAIGTIGAARVAASISGPVIRLADLAGRLGVDGPLAFARTGMAEADAVGTAMASASARLDERERALAIAEERQRLAFQAGGIGTWDVDVGSGRRVWSPEYRTIVGVAADAPADPAVFAGLIHPDDRARVVEAYERLYRPDRPDRYVSEFRILRADDGAERWVRTEGRLIRDGEGRPMRAIGVLADVTEQHQDRAALAVAMERLRVAVASVPFPLMLEAEGGLILEASRAWWEMSRRPADATPTTADWAAATLGAPAVADPARGPFGYAVPVGEAHLGAGADERIWDFRVVPLDPAEDGRALRLVAAVDVTERERAARRQDLLVAELNHRVKNTLATVQAIATRTAATTPDKAVFVEKFTARLEALARTHVVLTEHGWGRVQLRDLLVAELSPYAATGAVTLSGPDVDVAAETAVSLCLLFHELATNAVKHGCLADADGRLRVSWTRRDGGRAGFDAVWAETCSRPPAPPTTEGFGTRLVAATLRGLGGGAVTYGPEGVTCRIAVDG</sequence>
<accession>A0A4R6RD18</accession>
<reference evidence="18 19" key="1">
    <citation type="submission" date="2019-03" db="EMBL/GenBank/DDBJ databases">
        <title>Genomic Encyclopedia of Type Strains, Phase IV (KMG-IV): sequencing the most valuable type-strain genomes for metagenomic binning, comparative biology and taxonomic classification.</title>
        <authorList>
            <person name="Goeker M."/>
        </authorList>
    </citation>
    <scope>NUCLEOTIDE SEQUENCE [LARGE SCALE GENOMIC DNA]</scope>
    <source>
        <strain evidence="18 19">DSM 102969</strain>
    </source>
</reference>
<dbReference type="Proteomes" id="UP000294547">
    <property type="component" value="Unassembled WGS sequence"/>
</dbReference>
<dbReference type="InterPro" id="IPR011102">
    <property type="entry name" value="Sig_transdc_His_kinase_HWE"/>
</dbReference>
<keyword evidence="11" id="KW-0547">Nucleotide-binding</keyword>
<dbReference type="OrthoDB" id="341208at2"/>
<evidence type="ECO:0000313" key="19">
    <source>
        <dbReference type="Proteomes" id="UP000294547"/>
    </source>
</evidence>
<evidence type="ECO:0000256" key="9">
    <source>
        <dbReference type="ARBA" id="ARBA00022679"/>
    </source>
</evidence>
<comment type="caution">
    <text evidence="18">The sequence shown here is derived from an EMBL/GenBank/DDBJ whole genome shotgun (WGS) entry which is preliminary data.</text>
</comment>
<evidence type="ECO:0000256" key="13">
    <source>
        <dbReference type="ARBA" id="ARBA00022840"/>
    </source>
</evidence>
<dbReference type="InterPro" id="IPR036890">
    <property type="entry name" value="HATPase_C_sf"/>
</dbReference>
<evidence type="ECO:0000256" key="14">
    <source>
        <dbReference type="ARBA" id="ARBA00022991"/>
    </source>
</evidence>
<dbReference type="InterPro" id="IPR000014">
    <property type="entry name" value="PAS"/>
</dbReference>
<dbReference type="RefSeq" id="WP_126539741.1">
    <property type="nucleotide sequence ID" value="NZ_BSPM01000002.1"/>
</dbReference>
<comment type="catalytic activity">
    <reaction evidence="1">
        <text>ATP + protein L-histidine = ADP + protein N-phospho-L-histidine.</text>
        <dbReference type="EC" id="2.7.13.3"/>
    </reaction>
</comment>
<dbReference type="InterPro" id="IPR035965">
    <property type="entry name" value="PAS-like_dom_sf"/>
</dbReference>
<evidence type="ECO:0000256" key="7">
    <source>
        <dbReference type="ARBA" id="ARBA00022630"/>
    </source>
</evidence>
<evidence type="ECO:0000256" key="6">
    <source>
        <dbReference type="ARBA" id="ARBA00022606"/>
    </source>
</evidence>
<dbReference type="PANTHER" id="PTHR41523:SF8">
    <property type="entry name" value="ETHYLENE RESPONSE SENSOR PROTEIN"/>
    <property type="match status" value="1"/>
</dbReference>
<evidence type="ECO:0000256" key="15">
    <source>
        <dbReference type="ARBA" id="ARBA00023026"/>
    </source>
</evidence>
<dbReference type="EMBL" id="SNXY01000008">
    <property type="protein sequence ID" value="TDP83974.1"/>
    <property type="molecule type" value="Genomic_DNA"/>
</dbReference>
<evidence type="ECO:0000256" key="2">
    <source>
        <dbReference type="ARBA" id="ARBA00012438"/>
    </source>
</evidence>
<proteinExistence type="predicted"/>
<dbReference type="PROSITE" id="PS50113">
    <property type="entry name" value="PAC"/>
    <property type="match status" value="1"/>
</dbReference>
<dbReference type="CDD" id="cd00130">
    <property type="entry name" value="PAS"/>
    <property type="match status" value="1"/>
</dbReference>
<dbReference type="InterPro" id="IPR000700">
    <property type="entry name" value="PAS-assoc_C"/>
</dbReference>
<keyword evidence="9" id="KW-0808">Transferase</keyword>
<keyword evidence="14" id="KW-0157">Chromophore</keyword>
<keyword evidence="13" id="KW-0067">ATP-binding</keyword>
<keyword evidence="7" id="KW-0285">Flavoprotein</keyword>
<keyword evidence="10" id="KW-0677">Repeat</keyword>
<keyword evidence="19" id="KW-1185">Reference proteome</keyword>
<evidence type="ECO:0000256" key="5">
    <source>
        <dbReference type="ARBA" id="ARBA00022553"/>
    </source>
</evidence>
<dbReference type="SUPFAM" id="SSF55785">
    <property type="entry name" value="PYP-like sensor domain (PAS domain)"/>
    <property type="match status" value="1"/>
</dbReference>
<dbReference type="CDD" id="cd18774">
    <property type="entry name" value="PDC2_HK_sensor"/>
    <property type="match status" value="1"/>
</dbReference>
<dbReference type="Gene3D" id="3.30.565.10">
    <property type="entry name" value="Histidine kinase-like ATPase, C-terminal domain"/>
    <property type="match status" value="1"/>
</dbReference>
<keyword evidence="16" id="KW-0675">Receptor</keyword>
<gene>
    <name evidence="18" type="ORF">EDD54_2575</name>
</gene>
<dbReference type="InterPro" id="IPR001610">
    <property type="entry name" value="PAC"/>
</dbReference>
<dbReference type="SMART" id="SM00911">
    <property type="entry name" value="HWE_HK"/>
    <property type="match status" value="1"/>
</dbReference>
<evidence type="ECO:0000256" key="12">
    <source>
        <dbReference type="ARBA" id="ARBA00022777"/>
    </source>
</evidence>
<evidence type="ECO:0000256" key="16">
    <source>
        <dbReference type="ARBA" id="ARBA00023170"/>
    </source>
</evidence>
<evidence type="ECO:0000256" key="4">
    <source>
        <dbReference type="ARBA" id="ARBA00022543"/>
    </source>
</evidence>
<evidence type="ECO:0000256" key="1">
    <source>
        <dbReference type="ARBA" id="ARBA00000085"/>
    </source>
</evidence>
<dbReference type="Pfam" id="PF07536">
    <property type="entry name" value="HWE_HK"/>
    <property type="match status" value="1"/>
</dbReference>
<keyword evidence="6" id="KW-0716">Sensory transduction</keyword>
<dbReference type="Gene3D" id="2.10.70.100">
    <property type="match status" value="1"/>
</dbReference>
<dbReference type="GO" id="GO:0009881">
    <property type="term" value="F:photoreceptor activity"/>
    <property type="evidence" value="ECO:0007669"/>
    <property type="project" value="UniProtKB-KW"/>
</dbReference>
<evidence type="ECO:0000256" key="3">
    <source>
        <dbReference type="ARBA" id="ARBA00021740"/>
    </source>
</evidence>
<dbReference type="PANTHER" id="PTHR41523">
    <property type="entry name" value="TWO-COMPONENT SYSTEM SENSOR PROTEIN"/>
    <property type="match status" value="1"/>
</dbReference>
<evidence type="ECO:0000313" key="18">
    <source>
        <dbReference type="EMBL" id="TDP83974.1"/>
    </source>
</evidence>
<dbReference type="Gene3D" id="3.30.450.20">
    <property type="entry name" value="PAS domain"/>
    <property type="match status" value="3"/>
</dbReference>
<dbReference type="Pfam" id="PF08447">
    <property type="entry name" value="PAS_3"/>
    <property type="match status" value="1"/>
</dbReference>
<name>A0A4R6RD18_9HYPH</name>
<keyword evidence="15" id="KW-0843">Virulence</keyword>
<protein>
    <recommendedName>
        <fullName evidence="3">Blue-light-activated histidine kinase</fullName>
        <ecNumber evidence="2">2.7.13.3</ecNumber>
    </recommendedName>
</protein>